<gene>
    <name evidence="2" type="ORF">PMF13cell1_00904</name>
</gene>
<dbReference type="RefSeq" id="WP_029471201.1">
    <property type="nucleotide sequence ID" value="NZ_AP031439.1"/>
</dbReference>
<evidence type="ECO:0000259" key="1">
    <source>
        <dbReference type="Pfam" id="PF13577"/>
    </source>
</evidence>
<reference evidence="2 3" key="1">
    <citation type="submission" date="2019-01" db="EMBL/GenBank/DDBJ databases">
        <title>PMF-metabolizing Aryl O-demethylase.</title>
        <authorList>
            <person name="Kim M."/>
        </authorList>
    </citation>
    <scope>NUCLEOTIDE SEQUENCE [LARGE SCALE GENOMIC DNA]</scope>
    <source>
        <strain evidence="2 3">PMF1</strain>
    </source>
</reference>
<evidence type="ECO:0000313" key="3">
    <source>
        <dbReference type="Proteomes" id="UP000289794"/>
    </source>
</evidence>
<dbReference type="EMBL" id="CP035945">
    <property type="protein sequence ID" value="QBE95383.1"/>
    <property type="molecule type" value="Genomic_DNA"/>
</dbReference>
<dbReference type="Proteomes" id="UP000289794">
    <property type="component" value="Chromosome"/>
</dbReference>
<accession>A0A4P6LW93</accession>
<organism evidence="2 3">
    <name type="scientific">Blautia producta</name>
    <dbReference type="NCBI Taxonomy" id="33035"/>
    <lineage>
        <taxon>Bacteria</taxon>
        <taxon>Bacillati</taxon>
        <taxon>Bacillota</taxon>
        <taxon>Clostridia</taxon>
        <taxon>Lachnospirales</taxon>
        <taxon>Lachnospiraceae</taxon>
        <taxon>Blautia</taxon>
    </lineage>
</organism>
<evidence type="ECO:0000313" key="2">
    <source>
        <dbReference type="EMBL" id="QBE95383.1"/>
    </source>
</evidence>
<dbReference type="SUPFAM" id="SSF54427">
    <property type="entry name" value="NTF2-like"/>
    <property type="match status" value="1"/>
</dbReference>
<feature type="domain" description="SnoaL-like" evidence="1">
    <location>
        <begin position="16"/>
        <end position="149"/>
    </location>
</feature>
<name>A0A4P6LW93_9FIRM</name>
<protein>
    <recommendedName>
        <fullName evidence="1">SnoaL-like domain-containing protein</fullName>
    </recommendedName>
</protein>
<dbReference type="InterPro" id="IPR032710">
    <property type="entry name" value="NTF2-like_dom_sf"/>
</dbReference>
<dbReference type="Gene3D" id="3.10.450.50">
    <property type="match status" value="1"/>
</dbReference>
<proteinExistence type="predicted"/>
<dbReference type="AlphaFoldDB" id="A0A4P6LW93"/>
<dbReference type="KEGG" id="bpro:PMF13cell1_00904"/>
<dbReference type="Pfam" id="PF13577">
    <property type="entry name" value="SnoaL_4"/>
    <property type="match status" value="1"/>
</dbReference>
<sequence length="223" mass="25457">MITEARKKDVFKNLQKLEAYQEIQNEMGRTVAAFNFRQADKILLHFALEEEDVSLEYADEGVFQGPEAVKVIVEEVVGKTPVKGEMLDLQLTTPMIEVAEDLHTAKAVWWCPGGGAVVKEGSEPEAIWAWGMIGADFIREGEEWKIWHFHYFRYIKCSYDKGWTEDTSMINRPNTPVHPLAKPTTYHNPYSPLAVREAVPACPRPYAVHEGTADWMLCRDKTK</sequence>
<dbReference type="InterPro" id="IPR037401">
    <property type="entry name" value="SnoaL-like"/>
</dbReference>